<dbReference type="GO" id="GO:0006906">
    <property type="term" value="P:vesicle fusion"/>
    <property type="evidence" value="ECO:0007669"/>
    <property type="project" value="TreeGrafter"/>
</dbReference>
<proteinExistence type="inferred from homology"/>
<organism evidence="3 4">
    <name type="scientific">Paraphaeosphaeria minitans</name>
    <dbReference type="NCBI Taxonomy" id="565426"/>
    <lineage>
        <taxon>Eukaryota</taxon>
        <taxon>Fungi</taxon>
        <taxon>Dikarya</taxon>
        <taxon>Ascomycota</taxon>
        <taxon>Pezizomycotina</taxon>
        <taxon>Dothideomycetes</taxon>
        <taxon>Pleosporomycetidae</taxon>
        <taxon>Pleosporales</taxon>
        <taxon>Massarineae</taxon>
        <taxon>Didymosphaeriaceae</taxon>
        <taxon>Paraphaeosphaeria</taxon>
    </lineage>
</organism>
<dbReference type="OrthoDB" id="18679at2759"/>
<feature type="coiled-coil region" evidence="2">
    <location>
        <begin position="30"/>
        <end position="57"/>
    </location>
</feature>
<dbReference type="GO" id="GO:0019905">
    <property type="term" value="F:syntaxin binding"/>
    <property type="evidence" value="ECO:0007669"/>
    <property type="project" value="TreeGrafter"/>
</dbReference>
<dbReference type="EMBL" id="WJXW01000004">
    <property type="protein sequence ID" value="KAF9736839.1"/>
    <property type="molecule type" value="Genomic_DNA"/>
</dbReference>
<comment type="caution">
    <text evidence="3">The sequence shown here is derived from an EMBL/GenBank/DDBJ whole genome shotgun (WGS) entry which is preliminary data.</text>
</comment>
<accession>A0A9P6KSM7</accession>
<dbReference type="PANTHER" id="PTHR19305:SF9">
    <property type="entry name" value="SYNAPTOSOMAL-ASSOCIATED PROTEIN 29"/>
    <property type="match status" value="1"/>
</dbReference>
<dbReference type="SUPFAM" id="SSF58038">
    <property type="entry name" value="SNARE fusion complex"/>
    <property type="match status" value="2"/>
</dbReference>
<keyword evidence="2" id="KW-0175">Coiled coil</keyword>
<dbReference type="Gene3D" id="1.20.5.110">
    <property type="match status" value="2"/>
</dbReference>
<dbReference type="AlphaFoldDB" id="A0A9P6KSM7"/>
<sequence>MLTPHTATFTSASLDLSTPLTLFPPIGASLDTNEGQEEEEEAQITSAREEIRALKLADVASTRNALHLAYTARETGLSTASRLHAQNERLAHADIAIHAAGVQNRIASQQIRTLKKAQRFLPAAENPFTAERRSRLGDEAAVAARRMEREERDALRRARWEEAFRRRVTATVAVPAEDGKPARLVERVEYHFEPDSEDDVFEEEIEGNLDRLAEVGLQLREVAVEMERAAEEGNRRLGGMRERTDGVDDGVVRNRYALGRIH</sequence>
<evidence type="ECO:0000313" key="3">
    <source>
        <dbReference type="EMBL" id="KAF9736839.1"/>
    </source>
</evidence>
<evidence type="ECO:0000256" key="2">
    <source>
        <dbReference type="SAM" id="Coils"/>
    </source>
</evidence>
<evidence type="ECO:0000256" key="1">
    <source>
        <dbReference type="ARBA" id="ARBA00009480"/>
    </source>
</evidence>
<gene>
    <name evidence="3" type="ORF">PMIN01_04618</name>
</gene>
<protein>
    <submittedName>
        <fullName evidence="3">Plasma membrane snare protein</fullName>
    </submittedName>
</protein>
<evidence type="ECO:0000313" key="4">
    <source>
        <dbReference type="Proteomes" id="UP000756921"/>
    </source>
</evidence>
<reference evidence="3" key="1">
    <citation type="journal article" date="2020" name="Mol. Plant Microbe Interact.">
        <title>Genome Sequence of the Biocontrol Agent Coniothyrium minitans strain Conio (IMI 134523).</title>
        <authorList>
            <person name="Patel D."/>
            <person name="Shittu T.A."/>
            <person name="Baroncelli R."/>
            <person name="Muthumeenakshi S."/>
            <person name="Osborne T.H."/>
            <person name="Janganan T.K."/>
            <person name="Sreenivasaprasad S."/>
        </authorList>
    </citation>
    <scope>NUCLEOTIDE SEQUENCE</scope>
    <source>
        <strain evidence="3">Conio</strain>
    </source>
</reference>
<dbReference type="GO" id="GO:0005484">
    <property type="term" value="F:SNAP receptor activity"/>
    <property type="evidence" value="ECO:0007669"/>
    <property type="project" value="TreeGrafter"/>
</dbReference>
<dbReference type="GO" id="GO:0006887">
    <property type="term" value="P:exocytosis"/>
    <property type="evidence" value="ECO:0007669"/>
    <property type="project" value="TreeGrafter"/>
</dbReference>
<dbReference type="PANTHER" id="PTHR19305">
    <property type="entry name" value="SYNAPTOSOMAL ASSOCIATED PROTEIN"/>
    <property type="match status" value="1"/>
</dbReference>
<dbReference type="Proteomes" id="UP000756921">
    <property type="component" value="Unassembled WGS sequence"/>
</dbReference>
<dbReference type="GO" id="GO:0005886">
    <property type="term" value="C:plasma membrane"/>
    <property type="evidence" value="ECO:0007669"/>
    <property type="project" value="TreeGrafter"/>
</dbReference>
<comment type="similarity">
    <text evidence="1">Belongs to the SNAP-25 family.</text>
</comment>
<name>A0A9P6KSM7_9PLEO</name>
<dbReference type="GO" id="GO:0031201">
    <property type="term" value="C:SNARE complex"/>
    <property type="evidence" value="ECO:0007669"/>
    <property type="project" value="TreeGrafter"/>
</dbReference>
<keyword evidence="4" id="KW-1185">Reference proteome</keyword>